<comment type="caution">
    <text evidence="6">The sequence shown here is derived from an EMBL/GenBank/DDBJ whole genome shotgun (WGS) entry which is preliminary data.</text>
</comment>
<dbReference type="Pfam" id="PF10248">
    <property type="entry name" value="Mlf1IP"/>
    <property type="match status" value="1"/>
</dbReference>
<keyword evidence="7" id="KW-1185">Reference proteome</keyword>
<evidence type="ECO:0008006" key="8">
    <source>
        <dbReference type="Google" id="ProtNLM"/>
    </source>
</evidence>
<comment type="similarity">
    <text evidence="2">Belongs to the MLF family.</text>
</comment>
<dbReference type="GO" id="GO:0005737">
    <property type="term" value="C:cytoplasm"/>
    <property type="evidence" value="ECO:0007669"/>
    <property type="project" value="UniProtKB-SubCell"/>
</dbReference>
<evidence type="ECO:0000313" key="7">
    <source>
        <dbReference type="Proteomes" id="UP000091857"/>
    </source>
</evidence>
<dbReference type="STRING" id="3983.A0A2C9VVR4"/>
<protein>
    <recommendedName>
        <fullName evidence="8">Myeloid leukemia factor</fullName>
    </recommendedName>
</protein>
<evidence type="ECO:0000256" key="5">
    <source>
        <dbReference type="SAM" id="MobiDB-lite"/>
    </source>
</evidence>
<dbReference type="PANTHER" id="PTHR13105">
    <property type="entry name" value="MYELOID LEUKEMIA FACTOR"/>
    <property type="match status" value="1"/>
</dbReference>
<evidence type="ECO:0000256" key="1">
    <source>
        <dbReference type="ARBA" id="ARBA00004496"/>
    </source>
</evidence>
<feature type="region of interest" description="Disordered" evidence="5">
    <location>
        <begin position="47"/>
        <end position="108"/>
    </location>
</feature>
<evidence type="ECO:0000256" key="4">
    <source>
        <dbReference type="ARBA" id="ARBA00022553"/>
    </source>
</evidence>
<keyword evidence="4" id="KW-0597">Phosphoprotein</keyword>
<dbReference type="Gramene" id="Manes.05G046200.1.v8.1">
    <property type="protein sequence ID" value="Manes.05G046200.1.v8.1.CDS"/>
    <property type="gene ID" value="Manes.05G046200.v8.1"/>
</dbReference>
<dbReference type="EMBL" id="CM004391">
    <property type="protein sequence ID" value="OAY49318.1"/>
    <property type="molecule type" value="Genomic_DNA"/>
</dbReference>
<organism evidence="6 7">
    <name type="scientific">Manihot esculenta</name>
    <name type="common">Cassava</name>
    <name type="synonym">Jatropha manihot</name>
    <dbReference type="NCBI Taxonomy" id="3983"/>
    <lineage>
        <taxon>Eukaryota</taxon>
        <taxon>Viridiplantae</taxon>
        <taxon>Streptophyta</taxon>
        <taxon>Embryophyta</taxon>
        <taxon>Tracheophyta</taxon>
        <taxon>Spermatophyta</taxon>
        <taxon>Magnoliopsida</taxon>
        <taxon>eudicotyledons</taxon>
        <taxon>Gunneridae</taxon>
        <taxon>Pentapetalae</taxon>
        <taxon>rosids</taxon>
        <taxon>fabids</taxon>
        <taxon>Malpighiales</taxon>
        <taxon>Euphorbiaceae</taxon>
        <taxon>Crotonoideae</taxon>
        <taxon>Manihoteae</taxon>
        <taxon>Manihot</taxon>
    </lineage>
</organism>
<name>A0A2C9VVR4_MANES</name>
<evidence type="ECO:0000313" key="6">
    <source>
        <dbReference type="EMBL" id="OAY49318.1"/>
    </source>
</evidence>
<sequence length="288" mass="31799">MQGEKEGRNNFFGMRDPFANFRGFGMMPSLSGRRDPFDDPFFTRPFGNMFESSRLEPPNSGSTDALHANGAQKLVIEELISDDEEEKGKDIHTGSGKEPSIEHPDDVLDEEKGKNVNHRHDYNKMEGNKPQAHNFSFQTCKVTYGGVDGAYYTSSRTRRAGSDGVVIEESKEADKTTGQATHRISRGLHDKGHSVTRKLNSDGKVDTLQTLHNLNEDELAGFEEAWNGNVKGQLPGTSNQYDINGASNRGQREMATWGRGALPSVEHSRNTGASAVGKTKNVVRINIE</sequence>
<dbReference type="AlphaFoldDB" id="A0A2C9VVR4"/>
<evidence type="ECO:0000256" key="3">
    <source>
        <dbReference type="ARBA" id="ARBA00022490"/>
    </source>
</evidence>
<gene>
    <name evidence="6" type="ORF">MANES_05G046200v8</name>
</gene>
<reference evidence="7" key="1">
    <citation type="journal article" date="2016" name="Nat. Biotechnol.">
        <title>Sequencing wild and cultivated cassava and related species reveals extensive interspecific hybridization and genetic diversity.</title>
        <authorList>
            <person name="Bredeson J.V."/>
            <person name="Lyons J.B."/>
            <person name="Prochnik S.E."/>
            <person name="Wu G.A."/>
            <person name="Ha C.M."/>
            <person name="Edsinger-Gonzales E."/>
            <person name="Grimwood J."/>
            <person name="Schmutz J."/>
            <person name="Rabbi I.Y."/>
            <person name="Egesi C."/>
            <person name="Nauluvula P."/>
            <person name="Lebot V."/>
            <person name="Ndunguru J."/>
            <person name="Mkamilo G."/>
            <person name="Bart R.S."/>
            <person name="Setter T.L."/>
            <person name="Gleadow R.M."/>
            <person name="Kulakow P."/>
            <person name="Ferguson M.E."/>
            <person name="Rounsley S."/>
            <person name="Rokhsar D.S."/>
        </authorList>
    </citation>
    <scope>NUCLEOTIDE SEQUENCE [LARGE SCALE GENOMIC DNA]</scope>
    <source>
        <strain evidence="7">cv. AM560-2</strain>
    </source>
</reference>
<comment type="subcellular location">
    <subcellularLocation>
        <location evidence="1">Cytoplasm</location>
    </subcellularLocation>
</comment>
<feature type="compositionally biased region" description="Basic and acidic residues" evidence="5">
    <location>
        <begin position="99"/>
        <end position="108"/>
    </location>
</feature>
<dbReference type="InterPro" id="IPR019376">
    <property type="entry name" value="Myeloid_leukemia_factor"/>
</dbReference>
<dbReference type="Proteomes" id="UP000091857">
    <property type="component" value="Chromosome 5"/>
</dbReference>
<evidence type="ECO:0000256" key="2">
    <source>
        <dbReference type="ARBA" id="ARBA00008332"/>
    </source>
</evidence>
<dbReference type="OrthoDB" id="8707547at2759"/>
<proteinExistence type="inferred from homology"/>
<accession>A0A2C9VVR4</accession>
<keyword evidence="3" id="KW-0963">Cytoplasm</keyword>